<accession>A0ABU2HSB0</accession>
<name>A0ABU2HSB0_9RHOB</name>
<keyword evidence="2" id="KW-1185">Reference proteome</keyword>
<organism evidence="1 2">
    <name type="scientific">Paracoccus aurantius</name>
    <dbReference type="NCBI Taxonomy" id="3073814"/>
    <lineage>
        <taxon>Bacteria</taxon>
        <taxon>Pseudomonadati</taxon>
        <taxon>Pseudomonadota</taxon>
        <taxon>Alphaproteobacteria</taxon>
        <taxon>Rhodobacterales</taxon>
        <taxon>Paracoccaceae</taxon>
        <taxon>Paracoccus</taxon>
    </lineage>
</organism>
<evidence type="ECO:0000313" key="2">
    <source>
        <dbReference type="Proteomes" id="UP001269144"/>
    </source>
</evidence>
<dbReference type="EMBL" id="JAVQLW010000001">
    <property type="protein sequence ID" value="MDS9467928.1"/>
    <property type="molecule type" value="Genomic_DNA"/>
</dbReference>
<dbReference type="Proteomes" id="UP001269144">
    <property type="component" value="Unassembled WGS sequence"/>
</dbReference>
<gene>
    <name evidence="1" type="ORF">RGQ15_10160</name>
</gene>
<proteinExistence type="predicted"/>
<comment type="caution">
    <text evidence="1">The sequence shown here is derived from an EMBL/GenBank/DDBJ whole genome shotgun (WGS) entry which is preliminary data.</text>
</comment>
<evidence type="ECO:0000313" key="1">
    <source>
        <dbReference type="EMBL" id="MDS9467928.1"/>
    </source>
</evidence>
<sequence>MWCPDGFISLAEIYEKFAEISSQWRLATPNQYDVQQEEKRSWLDFNVDLGWDRELAYKVWLMNCFLNAEEGNLYAAHPNGNSVKLSTIVVRRGKVYDGDFQDDPQGWRSIIDHLKDPFMFVEDLFYTIDLRDVTDSPDMDEWAAAYHILKPLDRCPVCWKMPTGSEPDWKKVCGIGDGEEGRRPGRPSKVGKFAAAYKAEFPNGSEGKNRKAVLAHLQRVTGISGSLDTLDRAMAMANDAQKSTAK</sequence>
<reference evidence="2" key="1">
    <citation type="submission" date="2023-07" db="EMBL/GenBank/DDBJ databases">
        <title>Paracoccus sp. MBLB3053 whole genome sequence.</title>
        <authorList>
            <person name="Hwang C.Y."/>
            <person name="Cho E.-S."/>
            <person name="Seo M.-J."/>
        </authorList>
    </citation>
    <scope>NUCLEOTIDE SEQUENCE [LARGE SCALE GENOMIC DNA]</scope>
    <source>
        <strain evidence="2">MBLB3053</strain>
    </source>
</reference>
<dbReference type="RefSeq" id="WP_311160102.1">
    <property type="nucleotide sequence ID" value="NZ_JAVQLW010000001.1"/>
</dbReference>
<protein>
    <submittedName>
        <fullName evidence="1">Uncharacterized protein</fullName>
    </submittedName>
</protein>